<keyword evidence="2" id="KW-1185">Reference proteome</keyword>
<accession>A0AAV4PP33</accession>
<reference evidence="1 2" key="1">
    <citation type="submission" date="2021-06" db="EMBL/GenBank/DDBJ databases">
        <title>Caerostris extrusa draft genome.</title>
        <authorList>
            <person name="Kono N."/>
            <person name="Arakawa K."/>
        </authorList>
    </citation>
    <scope>NUCLEOTIDE SEQUENCE [LARGE SCALE GENOMIC DNA]</scope>
</reference>
<sequence>MKFMGRKNGGERTEAKKADQYGTEEINIDINQPLVYRICSPDEIYDVFSTIQQQKRISLLRRISKVTKSLKVKTKLSQTLPVVKTIISMWISGPPTLIVTMATSGLMLYLRQVLLERILRYGQASLAVLGG</sequence>
<proteinExistence type="predicted"/>
<evidence type="ECO:0000313" key="1">
    <source>
        <dbReference type="EMBL" id="GIX98859.1"/>
    </source>
</evidence>
<name>A0AAV4PP33_CAEEX</name>
<dbReference type="Proteomes" id="UP001054945">
    <property type="component" value="Unassembled WGS sequence"/>
</dbReference>
<gene>
    <name evidence="1" type="ORF">CEXT_250771</name>
</gene>
<evidence type="ECO:0000313" key="2">
    <source>
        <dbReference type="Proteomes" id="UP001054945"/>
    </source>
</evidence>
<comment type="caution">
    <text evidence="1">The sequence shown here is derived from an EMBL/GenBank/DDBJ whole genome shotgun (WGS) entry which is preliminary data.</text>
</comment>
<dbReference type="AlphaFoldDB" id="A0AAV4PP33"/>
<protein>
    <submittedName>
        <fullName evidence="1">Uncharacterized protein</fullName>
    </submittedName>
</protein>
<organism evidence="1 2">
    <name type="scientific">Caerostris extrusa</name>
    <name type="common">Bark spider</name>
    <name type="synonym">Caerostris bankana</name>
    <dbReference type="NCBI Taxonomy" id="172846"/>
    <lineage>
        <taxon>Eukaryota</taxon>
        <taxon>Metazoa</taxon>
        <taxon>Ecdysozoa</taxon>
        <taxon>Arthropoda</taxon>
        <taxon>Chelicerata</taxon>
        <taxon>Arachnida</taxon>
        <taxon>Araneae</taxon>
        <taxon>Araneomorphae</taxon>
        <taxon>Entelegynae</taxon>
        <taxon>Araneoidea</taxon>
        <taxon>Araneidae</taxon>
        <taxon>Caerostris</taxon>
    </lineage>
</organism>
<dbReference type="EMBL" id="BPLR01004972">
    <property type="protein sequence ID" value="GIX98859.1"/>
    <property type="molecule type" value="Genomic_DNA"/>
</dbReference>